<dbReference type="SUPFAM" id="SSF88874">
    <property type="entry name" value="Receptor-binding domain of short tail fibre protein gp12"/>
    <property type="match status" value="1"/>
</dbReference>
<feature type="domain" description="Phage tail collar" evidence="2">
    <location>
        <begin position="86"/>
        <end position="147"/>
    </location>
</feature>
<proteinExistence type="predicted"/>
<evidence type="ECO:0000313" key="4">
    <source>
        <dbReference type="Proteomes" id="UP000075320"/>
    </source>
</evidence>
<evidence type="ECO:0000259" key="2">
    <source>
        <dbReference type="Pfam" id="PF07484"/>
    </source>
</evidence>
<reference evidence="3 4" key="1">
    <citation type="submission" date="2016-03" db="EMBL/GenBank/DDBJ databases">
        <authorList>
            <person name="Ploux O."/>
        </authorList>
    </citation>
    <scope>NUCLEOTIDE SEQUENCE [LARGE SCALE GENOMIC DNA]</scope>
    <source>
        <strain evidence="3 4">R0</strain>
    </source>
</reference>
<sequence>MKKKIFVLLTIAASLVAFKAKDGLRPLGLKFVAPTISGKSNVSNPEVGEIVFDTSDSKFWGFFGPNHPAHWVELGGSSPGSALPSGTILPYGGTTAPAGFLIADGSTLDGSDPQYAALFAAIGCNFGGNCGTGGDDFNLPDLRGRFLRGVDGTAGRDPDKASRIAMASGGNTGNNVGSIQGHAFQTHNHSISDPGHSHSGNYYSASGGSDLNMSRFASNGNPQTKWVDSAYTGISINNAGALGTNAQASSGETRPVNANVTYIIKL</sequence>
<evidence type="ECO:0000256" key="1">
    <source>
        <dbReference type="SAM" id="SignalP"/>
    </source>
</evidence>
<dbReference type="AlphaFoldDB" id="A0A150WL95"/>
<keyword evidence="4" id="KW-1185">Reference proteome</keyword>
<dbReference type="OrthoDB" id="9810174at2"/>
<dbReference type="InterPro" id="IPR037053">
    <property type="entry name" value="Phage_tail_collar_dom_sf"/>
</dbReference>
<dbReference type="Pfam" id="PF07484">
    <property type="entry name" value="Collar"/>
    <property type="match status" value="1"/>
</dbReference>
<organism evidence="3 4">
    <name type="scientific">Bdellovibrio bacteriovorus</name>
    <dbReference type="NCBI Taxonomy" id="959"/>
    <lineage>
        <taxon>Bacteria</taxon>
        <taxon>Pseudomonadati</taxon>
        <taxon>Bdellovibrionota</taxon>
        <taxon>Bdellovibrionia</taxon>
        <taxon>Bdellovibrionales</taxon>
        <taxon>Pseudobdellovibrionaceae</taxon>
        <taxon>Bdellovibrio</taxon>
    </lineage>
</organism>
<dbReference type="EMBL" id="LUKE01000002">
    <property type="protein sequence ID" value="KYG64714.1"/>
    <property type="molecule type" value="Genomic_DNA"/>
</dbReference>
<dbReference type="Proteomes" id="UP000075320">
    <property type="component" value="Unassembled WGS sequence"/>
</dbReference>
<evidence type="ECO:0000313" key="3">
    <source>
        <dbReference type="EMBL" id="KYG64714.1"/>
    </source>
</evidence>
<feature type="signal peptide" evidence="1">
    <location>
        <begin position="1"/>
        <end position="19"/>
    </location>
</feature>
<protein>
    <recommendedName>
        <fullName evidence="2">Phage tail collar domain-containing protein</fullName>
    </recommendedName>
</protein>
<keyword evidence="1" id="KW-0732">Signal</keyword>
<feature type="chain" id="PRO_5007573166" description="Phage tail collar domain-containing protein" evidence="1">
    <location>
        <begin position="20"/>
        <end position="266"/>
    </location>
</feature>
<gene>
    <name evidence="3" type="ORF">AZI86_10915</name>
</gene>
<comment type="caution">
    <text evidence="3">The sequence shown here is derived from an EMBL/GenBank/DDBJ whole genome shotgun (WGS) entry which is preliminary data.</text>
</comment>
<accession>A0A150WL95</accession>
<dbReference type="InterPro" id="IPR011083">
    <property type="entry name" value="Phage_tail_collar_dom"/>
</dbReference>
<name>A0A150WL95_BDEBC</name>
<dbReference type="RefSeq" id="WP_061835225.1">
    <property type="nucleotide sequence ID" value="NZ_LUKE01000002.1"/>
</dbReference>
<dbReference type="Gene3D" id="3.90.1340.10">
    <property type="entry name" value="Phage tail collar domain"/>
    <property type="match status" value="1"/>
</dbReference>